<name>A0ABV3TAN2_9GAMM</name>
<protein>
    <submittedName>
        <fullName evidence="2">TlpA disulfide reductase family protein</fullName>
    </submittedName>
</protein>
<organism evidence="2 3">
    <name type="scientific">Spiribacter pallidus</name>
    <dbReference type="NCBI Taxonomy" id="1987936"/>
    <lineage>
        <taxon>Bacteria</taxon>
        <taxon>Pseudomonadati</taxon>
        <taxon>Pseudomonadota</taxon>
        <taxon>Gammaproteobacteria</taxon>
        <taxon>Chromatiales</taxon>
        <taxon>Ectothiorhodospiraceae</taxon>
        <taxon>Spiribacter</taxon>
    </lineage>
</organism>
<comment type="caution">
    <text evidence="2">The sequence shown here is derived from an EMBL/GenBank/DDBJ whole genome shotgun (WGS) entry which is preliminary data.</text>
</comment>
<dbReference type="InterPro" id="IPR013766">
    <property type="entry name" value="Thioredoxin_domain"/>
</dbReference>
<dbReference type="RefSeq" id="WP_367957817.1">
    <property type="nucleotide sequence ID" value="NZ_JBAKFH010000006.1"/>
</dbReference>
<keyword evidence="3" id="KW-1185">Reference proteome</keyword>
<accession>A0ABV3TAN2</accession>
<dbReference type="Pfam" id="PF00578">
    <property type="entry name" value="AhpC-TSA"/>
    <property type="match status" value="1"/>
</dbReference>
<dbReference type="InterPro" id="IPR036249">
    <property type="entry name" value="Thioredoxin-like_sf"/>
</dbReference>
<dbReference type="Gene3D" id="3.40.30.10">
    <property type="entry name" value="Glutaredoxin"/>
    <property type="match status" value="1"/>
</dbReference>
<evidence type="ECO:0000313" key="2">
    <source>
        <dbReference type="EMBL" id="MEX0468687.1"/>
    </source>
</evidence>
<dbReference type="InterPro" id="IPR000866">
    <property type="entry name" value="AhpC/TSA"/>
</dbReference>
<feature type="domain" description="Thioredoxin" evidence="1">
    <location>
        <begin position="25"/>
        <end position="169"/>
    </location>
</feature>
<evidence type="ECO:0000313" key="3">
    <source>
        <dbReference type="Proteomes" id="UP001556709"/>
    </source>
</evidence>
<dbReference type="EMBL" id="JBAKFM010000001">
    <property type="protein sequence ID" value="MEX0468687.1"/>
    <property type="molecule type" value="Genomic_DNA"/>
</dbReference>
<dbReference type="SUPFAM" id="SSF52833">
    <property type="entry name" value="Thioredoxin-like"/>
    <property type="match status" value="1"/>
</dbReference>
<dbReference type="CDD" id="cd02966">
    <property type="entry name" value="TlpA_like_family"/>
    <property type="match status" value="1"/>
</dbReference>
<evidence type="ECO:0000259" key="1">
    <source>
        <dbReference type="PROSITE" id="PS51352"/>
    </source>
</evidence>
<reference evidence="2 3" key="1">
    <citation type="submission" date="2024-02" db="EMBL/GenBank/DDBJ databases">
        <title>New especies of Spiribacter isolated from saline water.</title>
        <authorList>
            <person name="Leon M.J."/>
            <person name="De La Haba R."/>
            <person name="Sanchez-Porro C."/>
            <person name="Ventosa A."/>
        </authorList>
    </citation>
    <scope>NUCLEOTIDE SEQUENCE [LARGE SCALE GENOMIC DNA]</scope>
    <source>
        <strain evidence="3">ag22IC6-390</strain>
    </source>
</reference>
<dbReference type="PANTHER" id="PTHR42852">
    <property type="entry name" value="THIOL:DISULFIDE INTERCHANGE PROTEIN DSBE"/>
    <property type="match status" value="1"/>
</dbReference>
<sequence>MRKEWFGAVIALAVVAMVSYVWLAPPAREPAPAVTLPTLEGESAALSDYRGGPVMVVFWATTCTTCIAEMPDLVALHQKLADRGLSILGVAMAYDPPDQVRALVERRALPYEIVLDNEGAIARAFDNVRVTPTTVLIDPAGQIVWQRIGHLDFDAVESQIRGMLDEAQAS</sequence>
<dbReference type="Proteomes" id="UP001556709">
    <property type="component" value="Unassembled WGS sequence"/>
</dbReference>
<proteinExistence type="predicted"/>
<gene>
    <name evidence="2" type="ORF">V6X73_02950</name>
</gene>
<dbReference type="PROSITE" id="PS51352">
    <property type="entry name" value="THIOREDOXIN_2"/>
    <property type="match status" value="1"/>
</dbReference>
<dbReference type="InterPro" id="IPR050553">
    <property type="entry name" value="Thioredoxin_ResA/DsbE_sf"/>
</dbReference>
<dbReference type="PANTHER" id="PTHR42852:SF18">
    <property type="entry name" value="CHROMOSOME UNDETERMINED SCAFFOLD_47, WHOLE GENOME SHOTGUN SEQUENCE"/>
    <property type="match status" value="1"/>
</dbReference>